<comment type="caution">
    <text evidence="8">The sequence shown here is derived from an EMBL/GenBank/DDBJ whole genome shotgun (WGS) entry which is preliminary data.</text>
</comment>
<evidence type="ECO:0000256" key="4">
    <source>
        <dbReference type="ARBA" id="ARBA00022917"/>
    </source>
</evidence>
<sequence length="307" mass="32374">MRIVFMGTPDFAVPTLTEIVARGHDVAAVYTRAPAPAGRRGLDLTPSPVHRIAEGFGIPVRTPRSLRSEEELAAFQDLAPEVAVVVAYGMILPQAILDVPELGCLNLHGSLLPRWRGAAPIQRAIMAGDRETGVAVMRMEAGLDTGPVGLVERIPIGPDMTAGDLHDRMMLVGADLMARALAALERGALAFTPQKAEGVAYAAKIEKAETRIDWTRPAREVHDRIRGLSPFPGAWFPLGADEARVKVLRSTLADGAGEPGTVLDDALTIACGAGAVRLLEVQKAGKQPAGAAAFLSGNKVPPGTRLA</sequence>
<dbReference type="Proteomes" id="UP000269692">
    <property type="component" value="Unassembled WGS sequence"/>
</dbReference>
<dbReference type="CDD" id="cd08646">
    <property type="entry name" value="FMT_core_Met-tRNA-FMT_N"/>
    <property type="match status" value="1"/>
</dbReference>
<dbReference type="HAMAP" id="MF_00182">
    <property type="entry name" value="Formyl_trans"/>
    <property type="match status" value="1"/>
</dbReference>
<dbReference type="OrthoDB" id="9802815at2"/>
<dbReference type="RefSeq" id="WP_121621511.1">
    <property type="nucleotide sequence ID" value="NZ_JACIIW010000004.1"/>
</dbReference>
<evidence type="ECO:0000259" key="7">
    <source>
        <dbReference type="Pfam" id="PF02911"/>
    </source>
</evidence>
<keyword evidence="3 5" id="KW-0808">Transferase</keyword>
<dbReference type="InterPro" id="IPR044135">
    <property type="entry name" value="Met-tRNA-FMT_C"/>
</dbReference>
<dbReference type="InterPro" id="IPR002376">
    <property type="entry name" value="Formyl_transf_N"/>
</dbReference>
<evidence type="ECO:0000259" key="6">
    <source>
        <dbReference type="Pfam" id="PF00551"/>
    </source>
</evidence>
<dbReference type="EMBL" id="RCTF01000001">
    <property type="protein sequence ID" value="RLP81696.1"/>
    <property type="molecule type" value="Genomic_DNA"/>
</dbReference>
<dbReference type="Pfam" id="PF00551">
    <property type="entry name" value="Formyl_trans_N"/>
    <property type="match status" value="1"/>
</dbReference>
<dbReference type="GO" id="GO:0005829">
    <property type="term" value="C:cytosol"/>
    <property type="evidence" value="ECO:0007669"/>
    <property type="project" value="TreeGrafter"/>
</dbReference>
<reference evidence="8 9" key="1">
    <citation type="submission" date="2018-10" db="EMBL/GenBank/DDBJ databases">
        <title>Xanthobacter tagetidis genome sequencing and assembly.</title>
        <authorList>
            <person name="Maclea K.S."/>
            <person name="Goen A.E."/>
            <person name="Fatima S.A."/>
        </authorList>
    </citation>
    <scope>NUCLEOTIDE SEQUENCE [LARGE SCALE GENOMIC DNA]</scope>
    <source>
        <strain evidence="8 9">ATCC 700314</strain>
    </source>
</reference>
<protein>
    <recommendedName>
        <fullName evidence="2 5">Methionyl-tRNA formyltransferase</fullName>
        <ecNumber evidence="2 5">2.1.2.9</ecNumber>
    </recommendedName>
</protein>
<comment type="catalytic activity">
    <reaction evidence="5">
        <text>L-methionyl-tRNA(fMet) + (6R)-10-formyltetrahydrofolate = N-formyl-L-methionyl-tRNA(fMet) + (6S)-5,6,7,8-tetrahydrofolate + H(+)</text>
        <dbReference type="Rhea" id="RHEA:24380"/>
        <dbReference type="Rhea" id="RHEA-COMP:9952"/>
        <dbReference type="Rhea" id="RHEA-COMP:9953"/>
        <dbReference type="ChEBI" id="CHEBI:15378"/>
        <dbReference type="ChEBI" id="CHEBI:57453"/>
        <dbReference type="ChEBI" id="CHEBI:78530"/>
        <dbReference type="ChEBI" id="CHEBI:78844"/>
        <dbReference type="ChEBI" id="CHEBI:195366"/>
        <dbReference type="EC" id="2.1.2.9"/>
    </reaction>
</comment>
<dbReference type="AlphaFoldDB" id="A0A3L7AMG2"/>
<dbReference type="InterPro" id="IPR011034">
    <property type="entry name" value="Formyl_transferase-like_C_sf"/>
</dbReference>
<dbReference type="CDD" id="cd08704">
    <property type="entry name" value="Met_tRNA_FMT_C"/>
    <property type="match status" value="1"/>
</dbReference>
<evidence type="ECO:0000313" key="9">
    <source>
        <dbReference type="Proteomes" id="UP000269692"/>
    </source>
</evidence>
<proteinExistence type="inferred from homology"/>
<dbReference type="Gene3D" id="3.40.50.12230">
    <property type="match status" value="1"/>
</dbReference>
<dbReference type="PANTHER" id="PTHR11138">
    <property type="entry name" value="METHIONYL-TRNA FORMYLTRANSFERASE"/>
    <property type="match status" value="1"/>
</dbReference>
<dbReference type="GO" id="GO:0004479">
    <property type="term" value="F:methionyl-tRNA formyltransferase activity"/>
    <property type="evidence" value="ECO:0007669"/>
    <property type="project" value="UniProtKB-UniRule"/>
</dbReference>
<dbReference type="InterPro" id="IPR036477">
    <property type="entry name" value="Formyl_transf_N_sf"/>
</dbReference>
<dbReference type="InterPro" id="IPR005794">
    <property type="entry name" value="Fmt"/>
</dbReference>
<comment type="similarity">
    <text evidence="1 5">Belongs to the Fmt family.</text>
</comment>
<accession>A0A3L7AMG2</accession>
<keyword evidence="9" id="KW-1185">Reference proteome</keyword>
<evidence type="ECO:0000313" key="8">
    <source>
        <dbReference type="EMBL" id="RLP81696.1"/>
    </source>
</evidence>
<evidence type="ECO:0000256" key="1">
    <source>
        <dbReference type="ARBA" id="ARBA00010699"/>
    </source>
</evidence>
<dbReference type="InterPro" id="IPR005793">
    <property type="entry name" value="Formyl_trans_C"/>
</dbReference>
<organism evidence="8 9">
    <name type="scientific">Xanthobacter tagetidis</name>
    <dbReference type="NCBI Taxonomy" id="60216"/>
    <lineage>
        <taxon>Bacteria</taxon>
        <taxon>Pseudomonadati</taxon>
        <taxon>Pseudomonadota</taxon>
        <taxon>Alphaproteobacteria</taxon>
        <taxon>Hyphomicrobiales</taxon>
        <taxon>Xanthobacteraceae</taxon>
        <taxon>Xanthobacter</taxon>
    </lineage>
</organism>
<dbReference type="InterPro" id="IPR041711">
    <property type="entry name" value="Met-tRNA-FMT_N"/>
</dbReference>
<dbReference type="NCBIfam" id="TIGR00460">
    <property type="entry name" value="fmt"/>
    <property type="match status" value="1"/>
</dbReference>
<keyword evidence="4 5" id="KW-0648">Protein biosynthesis</keyword>
<feature type="domain" description="Formyl transferase C-terminal" evidence="7">
    <location>
        <begin position="204"/>
        <end position="298"/>
    </location>
</feature>
<evidence type="ECO:0000256" key="2">
    <source>
        <dbReference type="ARBA" id="ARBA00012261"/>
    </source>
</evidence>
<dbReference type="FunFam" id="3.40.50.12230:FF:000001">
    <property type="entry name" value="Methionyl-tRNA formyltransferase"/>
    <property type="match status" value="1"/>
</dbReference>
<dbReference type="PANTHER" id="PTHR11138:SF5">
    <property type="entry name" value="METHIONYL-TRNA FORMYLTRANSFERASE, MITOCHONDRIAL"/>
    <property type="match status" value="1"/>
</dbReference>
<feature type="domain" description="Formyl transferase N-terminal" evidence="6">
    <location>
        <begin position="1"/>
        <end position="180"/>
    </location>
</feature>
<name>A0A3L7AMG2_9HYPH</name>
<dbReference type="Pfam" id="PF02911">
    <property type="entry name" value="Formyl_trans_C"/>
    <property type="match status" value="1"/>
</dbReference>
<comment type="function">
    <text evidence="5">Attaches a formyl group to the free amino group of methionyl-tRNA(fMet). The formyl group appears to play a dual role in the initiator identity of N-formylmethionyl-tRNA by promoting its recognition by IF2 and preventing the misappropriation of this tRNA by the elongation apparatus.</text>
</comment>
<feature type="binding site" evidence="5">
    <location>
        <begin position="110"/>
        <end position="113"/>
    </location>
    <ligand>
        <name>(6S)-5,6,7,8-tetrahydrofolate</name>
        <dbReference type="ChEBI" id="CHEBI:57453"/>
    </ligand>
</feature>
<evidence type="ECO:0000256" key="3">
    <source>
        <dbReference type="ARBA" id="ARBA00022679"/>
    </source>
</evidence>
<dbReference type="SUPFAM" id="SSF53328">
    <property type="entry name" value="Formyltransferase"/>
    <property type="match status" value="1"/>
</dbReference>
<dbReference type="EC" id="2.1.2.9" evidence="2 5"/>
<gene>
    <name evidence="5" type="primary">fmt</name>
    <name evidence="8" type="ORF">D9R14_01485</name>
</gene>
<dbReference type="SUPFAM" id="SSF50486">
    <property type="entry name" value="FMT C-terminal domain-like"/>
    <property type="match status" value="1"/>
</dbReference>
<evidence type="ECO:0000256" key="5">
    <source>
        <dbReference type="HAMAP-Rule" id="MF_00182"/>
    </source>
</evidence>